<evidence type="ECO:0000313" key="2">
    <source>
        <dbReference type="Proteomes" id="UP000236723"/>
    </source>
</evidence>
<protein>
    <submittedName>
        <fullName evidence="1">Uncharacterized protein</fullName>
    </submittedName>
</protein>
<name>A0A1H6AWR5_9ACTN</name>
<dbReference type="AlphaFoldDB" id="A0A1H6AWR5"/>
<sequence>MPTHSYHVESKSVIKIGVPTWRALAVHGRWADVQKQNVRFLNISRKGE</sequence>
<organism evidence="1 2">
    <name type="scientific">Thermomonospora echinospora</name>
    <dbReference type="NCBI Taxonomy" id="1992"/>
    <lineage>
        <taxon>Bacteria</taxon>
        <taxon>Bacillati</taxon>
        <taxon>Actinomycetota</taxon>
        <taxon>Actinomycetes</taxon>
        <taxon>Streptosporangiales</taxon>
        <taxon>Thermomonosporaceae</taxon>
        <taxon>Thermomonospora</taxon>
    </lineage>
</organism>
<keyword evidence="2" id="KW-1185">Reference proteome</keyword>
<gene>
    <name evidence="1" type="ORF">SAMN04489712_10653</name>
</gene>
<reference evidence="2" key="1">
    <citation type="submission" date="2016-10" db="EMBL/GenBank/DDBJ databases">
        <authorList>
            <person name="Varghese N."/>
            <person name="Submissions S."/>
        </authorList>
    </citation>
    <scope>NUCLEOTIDE SEQUENCE [LARGE SCALE GENOMIC DNA]</scope>
    <source>
        <strain evidence="2">DSM 43163</strain>
    </source>
</reference>
<proteinExistence type="predicted"/>
<dbReference type="EMBL" id="FNVO01000006">
    <property type="protein sequence ID" value="SEG52774.1"/>
    <property type="molecule type" value="Genomic_DNA"/>
</dbReference>
<evidence type="ECO:0000313" key="1">
    <source>
        <dbReference type="EMBL" id="SEG52774.1"/>
    </source>
</evidence>
<dbReference type="Proteomes" id="UP000236723">
    <property type="component" value="Unassembled WGS sequence"/>
</dbReference>
<accession>A0A1H6AWR5</accession>